<dbReference type="InterPro" id="IPR005537">
    <property type="entry name" value="RAMP_III_fam"/>
</dbReference>
<dbReference type="GO" id="GO:0051607">
    <property type="term" value="P:defense response to virus"/>
    <property type="evidence" value="ECO:0007669"/>
    <property type="project" value="UniProtKB-KW"/>
</dbReference>
<evidence type="ECO:0000259" key="2">
    <source>
        <dbReference type="Pfam" id="PF03787"/>
    </source>
</evidence>
<organism evidence="3">
    <name type="scientific">Thermosphaera aggregans</name>
    <dbReference type="NCBI Taxonomy" id="54254"/>
    <lineage>
        <taxon>Archaea</taxon>
        <taxon>Thermoproteota</taxon>
        <taxon>Thermoprotei</taxon>
        <taxon>Desulfurococcales</taxon>
        <taxon>Desulfurococcaceae</taxon>
        <taxon>Thermosphaera</taxon>
    </lineage>
</organism>
<dbReference type="AlphaFoldDB" id="A0A7C2FDN1"/>
<name>A0A7C2FDN1_9CREN</name>
<reference evidence="3" key="1">
    <citation type="journal article" date="2020" name="mSystems">
        <title>Genome- and Community-Level Interaction Insights into Carbon Utilization and Element Cycling Functions of Hydrothermarchaeota in Hydrothermal Sediment.</title>
        <authorList>
            <person name="Zhou Z."/>
            <person name="Liu Y."/>
            <person name="Xu W."/>
            <person name="Pan J."/>
            <person name="Luo Z.H."/>
            <person name="Li M."/>
        </authorList>
    </citation>
    <scope>NUCLEOTIDE SEQUENCE [LARGE SCALE GENOMIC DNA]</scope>
    <source>
        <strain evidence="3">SpSt-23</strain>
    </source>
</reference>
<accession>A0A7C2FDN1</accession>
<evidence type="ECO:0000256" key="1">
    <source>
        <dbReference type="ARBA" id="ARBA00023118"/>
    </source>
</evidence>
<feature type="domain" description="CRISPR type III-associated protein" evidence="2">
    <location>
        <begin position="12"/>
        <end position="132"/>
    </location>
</feature>
<evidence type="ECO:0000313" key="3">
    <source>
        <dbReference type="EMBL" id="HEF87998.1"/>
    </source>
</evidence>
<dbReference type="EMBL" id="DSJT01000042">
    <property type="protein sequence ID" value="HEF87998.1"/>
    <property type="molecule type" value="Genomic_DNA"/>
</dbReference>
<sequence length="139" mass="15861">MDSRIKFIGLLELEAETPLVIVGGRFGNLLRTLRLPSGELLIPSSTWKGVFRRLAETLASTLQTEKNLASTPSVDPEHFRETLKRIGYSEEEINTEELRDELLKKYFEYHDPVGKLFGNQVRAGSLRFLDTGFQGRYDN</sequence>
<gene>
    <name evidence="3" type="ORF">ENP55_07010</name>
</gene>
<keyword evidence="1" id="KW-0051">Antiviral defense</keyword>
<comment type="caution">
    <text evidence="3">The sequence shown here is derived from an EMBL/GenBank/DDBJ whole genome shotgun (WGS) entry which is preliminary data.</text>
</comment>
<proteinExistence type="predicted"/>
<protein>
    <recommendedName>
        <fullName evidence="2">CRISPR type III-associated protein domain-containing protein</fullName>
    </recommendedName>
</protein>
<dbReference type="Pfam" id="PF03787">
    <property type="entry name" value="RAMPs"/>
    <property type="match status" value="1"/>
</dbReference>